<proteinExistence type="predicted"/>
<dbReference type="Proteomes" id="UP000500857">
    <property type="component" value="Chromosome"/>
</dbReference>
<dbReference type="InterPro" id="IPR024983">
    <property type="entry name" value="CHAT_dom"/>
</dbReference>
<gene>
    <name evidence="2" type="ORF">HCG48_13935</name>
</gene>
<name>A0A6H1U1Q5_9CYAN</name>
<keyword evidence="3" id="KW-1185">Reference proteome</keyword>
<accession>A0A6H1U1Q5</accession>
<sequence>MERWRTRRTKVYRALCLALLSFAIVTIALPSTTRPLAAVPAAILQQRRFAIAQARNDAQSLLDRGQRAYEAGQFLEAATAWEAAAKEFARRSQTPGETVGAVREPPLLWIYLGQVYQDLGRWSDAETAIARAFDLLDTDLDGSRDALLARAFNARGSLQLALGQPENALDSWERAEAAYAAVGDEIGELGSRIDRAQALQTLGMYRRSRELLETTAQQLQNRPDSAVKVAGLQSLGLVLQAVNEDARAREVLQESLAVARRTGESSRLSDILTSLAHSERALDRPDAAASLYREAARVATDPIAIASAQLSLLALAVETADWAQARDLWPPLGDRLAALPPSRPSIYAKVNLSETLLQGQQNAPSAQPLLDRADYEPLARLLAQGVREARDLGDVRAESFALGQFGKLYFQGGQVDRARELTTRALALAAQVNAADLSARWQTQLGEIFKTDNDLPEAIAAYREAVATLQSLRADLVGIDPDVQFSFQESVEPVYRELVGLLLASNPSQDDLKQARDTIEALQLAELDNFFREACLDTESVEIDRIDPTAAAIYPIILRDRLEVILSIPGEPLAHYATPLTGEQVETTLDELLETLNPFFDDRDRLRLSQQVYDWLIRPARDRLDAANIKTLVFVLDGAFRNLPMSVLYDGEQYLVETYAIAVTPGFQLFAPRAISAVDLKALTGGLTEARQGFAALPAVKREVEEIASELPTKIYLDRDFTAKNLQDRIQSSSFPIVHLATHGQFSSNPEETFILTWDGKIQVREFEALLHSNRSEVLNPVELLILSACQTAAGDKRAALGLAGVAVRSGAGSTLATLWSVKDESTAELMANFYDRLGDRTVPIGKAEALRQAQLSLLKEEKYRHPFYWAPFVLVGNWL</sequence>
<dbReference type="RefSeq" id="WP_168569701.1">
    <property type="nucleotide sequence ID" value="NZ_CP051167.1"/>
</dbReference>
<dbReference type="Gene3D" id="1.25.40.10">
    <property type="entry name" value="Tetratricopeptide repeat domain"/>
    <property type="match status" value="3"/>
</dbReference>
<dbReference type="SMART" id="SM00028">
    <property type="entry name" value="TPR"/>
    <property type="match status" value="6"/>
</dbReference>
<evidence type="ECO:0000313" key="2">
    <source>
        <dbReference type="EMBL" id="QIZ71549.1"/>
    </source>
</evidence>
<dbReference type="PANTHER" id="PTHR10098:SF108">
    <property type="entry name" value="TETRATRICOPEPTIDE REPEAT PROTEIN 28"/>
    <property type="match status" value="1"/>
</dbReference>
<dbReference type="PANTHER" id="PTHR10098">
    <property type="entry name" value="RAPSYN-RELATED"/>
    <property type="match status" value="1"/>
</dbReference>
<dbReference type="InterPro" id="IPR011990">
    <property type="entry name" value="TPR-like_helical_dom_sf"/>
</dbReference>
<protein>
    <submittedName>
        <fullName evidence="2">CHAT domain-containing protein</fullName>
    </submittedName>
</protein>
<dbReference type="InterPro" id="IPR019734">
    <property type="entry name" value="TPR_rpt"/>
</dbReference>
<feature type="domain" description="CHAT" evidence="1">
    <location>
        <begin position="607"/>
        <end position="878"/>
    </location>
</feature>
<dbReference type="SUPFAM" id="SSF48452">
    <property type="entry name" value="TPR-like"/>
    <property type="match status" value="2"/>
</dbReference>
<dbReference type="AlphaFoldDB" id="A0A6H1U1Q5"/>
<organism evidence="2 3">
    <name type="scientific">Oxynema aestuarii AP17</name>
    <dbReference type="NCBI Taxonomy" id="2064643"/>
    <lineage>
        <taxon>Bacteria</taxon>
        <taxon>Bacillati</taxon>
        <taxon>Cyanobacteriota</taxon>
        <taxon>Cyanophyceae</taxon>
        <taxon>Oscillatoriophycideae</taxon>
        <taxon>Oscillatoriales</taxon>
        <taxon>Oscillatoriaceae</taxon>
        <taxon>Oxynema</taxon>
        <taxon>Oxynema aestuarii</taxon>
    </lineage>
</organism>
<reference evidence="2 3" key="1">
    <citation type="submission" date="2020-04" db="EMBL/GenBank/DDBJ databases">
        <authorList>
            <person name="Basu S."/>
            <person name="Maruthanayagam V."/>
            <person name="Chakraborty S."/>
            <person name="Pramanik A."/>
            <person name="Mukherjee J."/>
            <person name="Brink B."/>
        </authorList>
    </citation>
    <scope>NUCLEOTIDE SEQUENCE [LARGE SCALE GENOMIC DNA]</scope>
    <source>
        <strain evidence="2 3">AP17</strain>
    </source>
</reference>
<dbReference type="Pfam" id="PF12770">
    <property type="entry name" value="CHAT"/>
    <property type="match status" value="1"/>
</dbReference>
<dbReference type="KEGG" id="oxy:HCG48_13935"/>
<dbReference type="EMBL" id="CP051167">
    <property type="protein sequence ID" value="QIZ71549.1"/>
    <property type="molecule type" value="Genomic_DNA"/>
</dbReference>
<evidence type="ECO:0000259" key="1">
    <source>
        <dbReference type="Pfam" id="PF12770"/>
    </source>
</evidence>
<evidence type="ECO:0000313" key="3">
    <source>
        <dbReference type="Proteomes" id="UP000500857"/>
    </source>
</evidence>